<feature type="chain" id="PRO_5009289731" description="Putative auto-transporter adhesin head GIN domain-containing protein" evidence="2">
    <location>
        <begin position="22"/>
        <end position="428"/>
    </location>
</feature>
<dbReference type="EMBL" id="FNUS01000003">
    <property type="protein sequence ID" value="SEG13942.1"/>
    <property type="molecule type" value="Genomic_DNA"/>
</dbReference>
<name>A0A1H5XQJ4_9FLAO</name>
<dbReference type="OrthoDB" id="1237646at2"/>
<gene>
    <name evidence="4" type="ORF">SAMN05421847_1514</name>
</gene>
<dbReference type="InterPro" id="IPR025348">
    <property type="entry name" value="DUF4252"/>
</dbReference>
<sequence length="428" mass="46231">MYKKIALIIAFFCAAITTVSAQKEKLDQLFDRYQDSEGVTSIKISKPMFSMLNKLNLGDGELDQIKPLLSKINGLKILIIEKPNGNLADGKGLKSNLNYTGIQTDISSILKSLNYEELMSVNSKDNKIKFLSAGAKDGILDDLLLNISSEDNTVLMMLDGKISMDDVNKLVNETQTFTSTNSFTNSNTNSSNSKVTNRDSEERKLGSFTGIEVTSGIKVNFTQGENQEVRVETDEDKLQYISTVVQGNTLKISIKNPSNKNLNFKKIFVNVVAPELSRISTSSGSSFVVLNTLKGNDIKIETTSGSLVNGDFEVKNLANFEVTSGANLNANLKANQLNFEGTSGSNATINGKVYKANFEVTSAANCNAQNLEVENSQSNATSAANLTINVSGDLKADASSGGKIRYKGTPKNITGNISKISGGKLVKF</sequence>
<evidence type="ECO:0000313" key="5">
    <source>
        <dbReference type="Proteomes" id="UP000236738"/>
    </source>
</evidence>
<dbReference type="Pfam" id="PF14060">
    <property type="entry name" value="DUF4252"/>
    <property type="match status" value="1"/>
</dbReference>
<dbReference type="Gene3D" id="2.160.20.120">
    <property type="match status" value="1"/>
</dbReference>
<proteinExistence type="predicted"/>
<dbReference type="Proteomes" id="UP000236738">
    <property type="component" value="Unassembled WGS sequence"/>
</dbReference>
<evidence type="ECO:0000256" key="1">
    <source>
        <dbReference type="SAM" id="MobiDB-lite"/>
    </source>
</evidence>
<accession>A0A1H5XQJ4</accession>
<feature type="region of interest" description="Disordered" evidence="1">
    <location>
        <begin position="181"/>
        <end position="203"/>
    </location>
</feature>
<feature type="domain" description="Putative auto-transporter adhesin head GIN" evidence="3">
    <location>
        <begin position="208"/>
        <end position="410"/>
    </location>
</feature>
<keyword evidence="2" id="KW-0732">Signal</keyword>
<dbReference type="RefSeq" id="WP_103913497.1">
    <property type="nucleotide sequence ID" value="NZ_FNUS01000003.1"/>
</dbReference>
<organism evidence="4 5">
    <name type="scientific">Halpernia humi</name>
    <dbReference type="NCBI Taxonomy" id="493375"/>
    <lineage>
        <taxon>Bacteria</taxon>
        <taxon>Pseudomonadati</taxon>
        <taxon>Bacteroidota</taxon>
        <taxon>Flavobacteriia</taxon>
        <taxon>Flavobacteriales</taxon>
        <taxon>Weeksellaceae</taxon>
        <taxon>Chryseobacterium group</taxon>
        <taxon>Halpernia</taxon>
    </lineage>
</organism>
<protein>
    <recommendedName>
        <fullName evidence="3">Putative auto-transporter adhesin head GIN domain-containing protein</fullName>
    </recommendedName>
</protein>
<dbReference type="InterPro" id="IPR021255">
    <property type="entry name" value="DUF2807"/>
</dbReference>
<evidence type="ECO:0000313" key="4">
    <source>
        <dbReference type="EMBL" id="SEG13942.1"/>
    </source>
</evidence>
<dbReference type="Pfam" id="PF10988">
    <property type="entry name" value="DUF2807"/>
    <property type="match status" value="1"/>
</dbReference>
<feature type="compositionally biased region" description="Low complexity" evidence="1">
    <location>
        <begin position="181"/>
        <end position="193"/>
    </location>
</feature>
<reference evidence="5" key="1">
    <citation type="submission" date="2016-10" db="EMBL/GenBank/DDBJ databases">
        <authorList>
            <person name="Varghese N."/>
            <person name="Submissions S."/>
        </authorList>
    </citation>
    <scope>NUCLEOTIDE SEQUENCE [LARGE SCALE GENOMIC DNA]</scope>
    <source>
        <strain evidence="5">DSM 21580</strain>
    </source>
</reference>
<evidence type="ECO:0000259" key="3">
    <source>
        <dbReference type="Pfam" id="PF10988"/>
    </source>
</evidence>
<keyword evidence="5" id="KW-1185">Reference proteome</keyword>
<feature type="signal peptide" evidence="2">
    <location>
        <begin position="1"/>
        <end position="21"/>
    </location>
</feature>
<dbReference type="AlphaFoldDB" id="A0A1H5XQJ4"/>
<evidence type="ECO:0000256" key="2">
    <source>
        <dbReference type="SAM" id="SignalP"/>
    </source>
</evidence>